<evidence type="ECO:0000256" key="7">
    <source>
        <dbReference type="ARBA" id="ARBA00043224"/>
    </source>
</evidence>
<dbReference type="CDD" id="cd01011">
    <property type="entry name" value="nicotinamidase"/>
    <property type="match status" value="1"/>
</dbReference>
<reference evidence="10" key="1">
    <citation type="submission" date="2023-07" db="EMBL/GenBank/DDBJ databases">
        <authorList>
            <person name="Colorado M.A."/>
            <person name="Villamil L.M."/>
            <person name="Melo J.F."/>
            <person name="Rodriguez J.A."/>
            <person name="Ruiz R.Y."/>
        </authorList>
    </citation>
    <scope>NUCLEOTIDE SEQUENCE [LARGE SCALE GENOMIC DNA]</scope>
    <source>
        <strain evidence="10">C33</strain>
    </source>
</reference>
<protein>
    <recommendedName>
        <fullName evidence="6">nicotinamidase</fullName>
        <ecNumber evidence="6">3.5.1.19</ecNumber>
    </recommendedName>
    <alternativeName>
        <fullName evidence="7">Nicotinamide deamidase</fullName>
    </alternativeName>
</protein>
<evidence type="ECO:0000259" key="8">
    <source>
        <dbReference type="Pfam" id="PF00857"/>
    </source>
</evidence>
<keyword evidence="10" id="KW-1185">Reference proteome</keyword>
<name>A0ABU4W6D0_9FUSO</name>
<evidence type="ECO:0000256" key="6">
    <source>
        <dbReference type="ARBA" id="ARBA00039017"/>
    </source>
</evidence>
<accession>A0ABU4W6D0</accession>
<dbReference type="InterPro" id="IPR036380">
    <property type="entry name" value="Isochorismatase-like_sf"/>
</dbReference>
<dbReference type="SUPFAM" id="SSF52499">
    <property type="entry name" value="Isochorismatase-like hydrolases"/>
    <property type="match status" value="1"/>
</dbReference>
<dbReference type="NCBIfam" id="NF008623">
    <property type="entry name" value="PRK11609.1"/>
    <property type="match status" value="1"/>
</dbReference>
<evidence type="ECO:0000256" key="5">
    <source>
        <dbReference type="ARBA" id="ARBA00037900"/>
    </source>
</evidence>
<evidence type="ECO:0000313" key="10">
    <source>
        <dbReference type="Proteomes" id="UP001279681"/>
    </source>
</evidence>
<comment type="similarity">
    <text evidence="1">Belongs to the isochorismatase family.</text>
</comment>
<dbReference type="InterPro" id="IPR000868">
    <property type="entry name" value="Isochorismatase-like_dom"/>
</dbReference>
<organism evidence="9 10">
    <name type="scientific">Candidatus Cetobacterium colombiensis</name>
    <dbReference type="NCBI Taxonomy" id="3073100"/>
    <lineage>
        <taxon>Bacteria</taxon>
        <taxon>Fusobacteriati</taxon>
        <taxon>Fusobacteriota</taxon>
        <taxon>Fusobacteriia</taxon>
        <taxon>Fusobacteriales</taxon>
        <taxon>Fusobacteriaceae</taxon>
        <taxon>Cetobacterium</taxon>
    </lineage>
</organism>
<evidence type="ECO:0000313" key="9">
    <source>
        <dbReference type="EMBL" id="MDX8335054.1"/>
    </source>
</evidence>
<dbReference type="Gene3D" id="3.40.50.850">
    <property type="entry name" value="Isochorismatase-like"/>
    <property type="match status" value="1"/>
</dbReference>
<dbReference type="Pfam" id="PF00857">
    <property type="entry name" value="Isochorismatase"/>
    <property type="match status" value="1"/>
</dbReference>
<keyword evidence="4 9" id="KW-0378">Hydrolase</keyword>
<dbReference type="Proteomes" id="UP001279681">
    <property type="component" value="Unassembled WGS sequence"/>
</dbReference>
<dbReference type="EMBL" id="JAVIKH010000001">
    <property type="protein sequence ID" value="MDX8335054.1"/>
    <property type="molecule type" value="Genomic_DNA"/>
</dbReference>
<dbReference type="PANTHER" id="PTHR11080">
    <property type="entry name" value="PYRAZINAMIDASE/NICOTINAMIDASE"/>
    <property type="match status" value="1"/>
</dbReference>
<evidence type="ECO:0000256" key="2">
    <source>
        <dbReference type="ARBA" id="ARBA00022642"/>
    </source>
</evidence>
<dbReference type="PANTHER" id="PTHR11080:SF2">
    <property type="entry name" value="LD05707P"/>
    <property type="match status" value="1"/>
</dbReference>
<sequence>MKALVVVDVQNDFCKGGALAITDADNIISVVNKTIQFFNDNNFLVIGTKDWHPANHKSFAINSNGKIGEIGTLNNLPQIWWPEHCVENTFGSEFHPNLLEIKNVIYKGTDSEIDSYSGFFDNGKLKSTNLFNTLKDNQVSEIYVLGLATDYCVKHTVLDALDLGFKVYVIEDGCKGVNLSPDDSKYAFKEMIKNGAYIIKSDDLT</sequence>
<dbReference type="EC" id="3.5.1.19" evidence="6"/>
<evidence type="ECO:0000256" key="3">
    <source>
        <dbReference type="ARBA" id="ARBA00022723"/>
    </source>
</evidence>
<gene>
    <name evidence="9" type="primary">pncA</name>
    <name evidence="9" type="ORF">RFV38_00825</name>
</gene>
<evidence type="ECO:0000256" key="4">
    <source>
        <dbReference type="ARBA" id="ARBA00022801"/>
    </source>
</evidence>
<comment type="caution">
    <text evidence="9">The sequence shown here is derived from an EMBL/GenBank/DDBJ whole genome shotgun (WGS) entry which is preliminary data.</text>
</comment>
<keyword evidence="2" id="KW-0662">Pyridine nucleotide biosynthesis</keyword>
<feature type="domain" description="Isochorismatase-like" evidence="8">
    <location>
        <begin position="3"/>
        <end position="202"/>
    </location>
</feature>
<dbReference type="RefSeq" id="WP_320312466.1">
    <property type="nucleotide sequence ID" value="NZ_JAVIKH010000001.1"/>
</dbReference>
<comment type="pathway">
    <text evidence="5">Cofactor biosynthesis; nicotinate biosynthesis; nicotinate from nicotinamide: step 1/1.</text>
</comment>
<dbReference type="InterPro" id="IPR052347">
    <property type="entry name" value="Isochorismatase_Nicotinamidase"/>
</dbReference>
<dbReference type="GO" id="GO:0008936">
    <property type="term" value="F:nicotinamidase activity"/>
    <property type="evidence" value="ECO:0007669"/>
    <property type="project" value="UniProtKB-EC"/>
</dbReference>
<evidence type="ECO:0000256" key="1">
    <source>
        <dbReference type="ARBA" id="ARBA00006336"/>
    </source>
</evidence>
<proteinExistence type="inferred from homology"/>
<keyword evidence="3" id="KW-0479">Metal-binding</keyword>